<dbReference type="EMBL" id="FMZZ01000012">
    <property type="protein sequence ID" value="SDD52686.1"/>
    <property type="molecule type" value="Genomic_DNA"/>
</dbReference>
<dbReference type="Proteomes" id="UP000199501">
    <property type="component" value="Unassembled WGS sequence"/>
</dbReference>
<dbReference type="InterPro" id="IPR023828">
    <property type="entry name" value="Peptidase_S8_Ser-AS"/>
</dbReference>
<keyword evidence="2 5" id="KW-0645">Protease</keyword>
<dbReference type="InterPro" id="IPR050131">
    <property type="entry name" value="Peptidase_S8_subtilisin-like"/>
</dbReference>
<accession>A0A1G6VIK7</accession>
<evidence type="ECO:0000256" key="6">
    <source>
        <dbReference type="RuleBase" id="RU003355"/>
    </source>
</evidence>
<organism evidence="9 10">
    <name type="scientific">Actinokineospora iranica</name>
    <dbReference type="NCBI Taxonomy" id="1271860"/>
    <lineage>
        <taxon>Bacteria</taxon>
        <taxon>Bacillati</taxon>
        <taxon>Actinomycetota</taxon>
        <taxon>Actinomycetes</taxon>
        <taxon>Pseudonocardiales</taxon>
        <taxon>Pseudonocardiaceae</taxon>
        <taxon>Actinokineospora</taxon>
    </lineage>
</organism>
<evidence type="ECO:0000313" key="9">
    <source>
        <dbReference type="EMBL" id="SDD52686.1"/>
    </source>
</evidence>
<comment type="similarity">
    <text evidence="1 5 6">Belongs to the peptidase S8 family.</text>
</comment>
<dbReference type="PROSITE" id="PS51892">
    <property type="entry name" value="SUBTILASE"/>
    <property type="match status" value="1"/>
</dbReference>
<feature type="chain" id="PRO_5011494816" evidence="7">
    <location>
        <begin position="30"/>
        <end position="469"/>
    </location>
</feature>
<dbReference type="AlphaFoldDB" id="A0A1G6VIK7"/>
<dbReference type="PROSITE" id="PS00136">
    <property type="entry name" value="SUBTILASE_ASP"/>
    <property type="match status" value="1"/>
</dbReference>
<evidence type="ECO:0000256" key="7">
    <source>
        <dbReference type="SAM" id="SignalP"/>
    </source>
</evidence>
<evidence type="ECO:0000313" key="10">
    <source>
        <dbReference type="Proteomes" id="UP000199501"/>
    </source>
</evidence>
<dbReference type="PROSITE" id="PS00138">
    <property type="entry name" value="SUBTILASE_SER"/>
    <property type="match status" value="1"/>
</dbReference>
<reference evidence="10" key="1">
    <citation type="submission" date="2016-10" db="EMBL/GenBank/DDBJ databases">
        <authorList>
            <person name="Varghese N."/>
            <person name="Submissions S."/>
        </authorList>
    </citation>
    <scope>NUCLEOTIDE SEQUENCE [LARGE SCALE GENOMIC DNA]</scope>
    <source>
        <strain evidence="10">IBRC-M 10403</strain>
    </source>
</reference>
<feature type="active site" description="Charge relay system" evidence="5">
    <location>
        <position position="393"/>
    </location>
</feature>
<dbReference type="GO" id="GO:0006508">
    <property type="term" value="P:proteolysis"/>
    <property type="evidence" value="ECO:0007669"/>
    <property type="project" value="UniProtKB-KW"/>
</dbReference>
<dbReference type="Pfam" id="PF00082">
    <property type="entry name" value="Peptidase_S8"/>
    <property type="match status" value="1"/>
</dbReference>
<dbReference type="PANTHER" id="PTHR43806:SF11">
    <property type="entry name" value="CEREVISIN-RELATED"/>
    <property type="match status" value="1"/>
</dbReference>
<dbReference type="InterPro" id="IPR000209">
    <property type="entry name" value="Peptidase_S8/S53_dom"/>
</dbReference>
<keyword evidence="7" id="KW-0732">Signal</keyword>
<evidence type="ECO:0000256" key="3">
    <source>
        <dbReference type="ARBA" id="ARBA00022801"/>
    </source>
</evidence>
<evidence type="ECO:0000256" key="5">
    <source>
        <dbReference type="PROSITE-ProRule" id="PRU01240"/>
    </source>
</evidence>
<feature type="active site" description="Charge relay system" evidence="5">
    <location>
        <position position="160"/>
    </location>
</feature>
<dbReference type="SUPFAM" id="SSF52743">
    <property type="entry name" value="Subtilisin-like"/>
    <property type="match status" value="1"/>
</dbReference>
<name>A0A1G6VIK7_9PSEU</name>
<dbReference type="InterPro" id="IPR023827">
    <property type="entry name" value="Peptidase_S8_Asp-AS"/>
</dbReference>
<evidence type="ECO:0000256" key="1">
    <source>
        <dbReference type="ARBA" id="ARBA00011073"/>
    </source>
</evidence>
<feature type="signal peptide" evidence="7">
    <location>
        <begin position="1"/>
        <end position="29"/>
    </location>
</feature>
<sequence>MPLFRRTMAAAASVAVVAAVLAVPGTAVGAPLEEGATSCLGNGPDLSYLVLFDPGTSAVEAAAETTSACGSTVVYHPEIAVAVVVSAEPRFADRIGRHRAFSAQAALGKSAKKASLTTGASGGVDTRDRTDEQWDMGMIRADAARALNRGSGDVVVGVLDSGIDPDHPDLAAAVDPTRSAGCLTGKADPAPAAWRPTTSPHGTHVAGLIAAADDGRGVTGVAPGARVASVKVVGDDGYVRPEAVVCGLMWAAATGMTLTNNSYFVDPWPLTCDRGEEHVVYEAVRRAVEHATKAGVLTVAAASNEAVDLADPHGQTAGPDGERRELDGSCKVLPGGLRGVVAVSAVSADRLKAGYSAYGLGVIDVTAPGGDQAHDGCVLSTVPGGYAKACGTSMAAPHATGVAALLASTHPDASPQRLARLLTEQARSVECPGDYDLDGTGGQDAYCSGYAPFNSFYGHGLVDALAAVS</sequence>
<dbReference type="InterPro" id="IPR015500">
    <property type="entry name" value="Peptidase_S8_subtilisin-rel"/>
</dbReference>
<dbReference type="Gene3D" id="3.40.50.200">
    <property type="entry name" value="Peptidase S8/S53 domain"/>
    <property type="match status" value="1"/>
</dbReference>
<keyword evidence="3 5" id="KW-0378">Hydrolase</keyword>
<dbReference type="PANTHER" id="PTHR43806">
    <property type="entry name" value="PEPTIDASE S8"/>
    <property type="match status" value="1"/>
</dbReference>
<dbReference type="PRINTS" id="PR00723">
    <property type="entry name" value="SUBTILISIN"/>
</dbReference>
<dbReference type="PROSITE" id="PS00137">
    <property type="entry name" value="SUBTILASE_HIS"/>
    <property type="match status" value="1"/>
</dbReference>
<proteinExistence type="inferred from homology"/>
<keyword evidence="10" id="KW-1185">Reference proteome</keyword>
<protein>
    <submittedName>
        <fullName evidence="9">Subtilase family protein</fullName>
    </submittedName>
</protein>
<gene>
    <name evidence="9" type="ORF">SAMN05216174_112131</name>
</gene>
<evidence type="ECO:0000256" key="2">
    <source>
        <dbReference type="ARBA" id="ARBA00022670"/>
    </source>
</evidence>
<dbReference type="InterPro" id="IPR022398">
    <property type="entry name" value="Peptidase_S8_His-AS"/>
</dbReference>
<keyword evidence="4 5" id="KW-0720">Serine protease</keyword>
<dbReference type="GO" id="GO:0004252">
    <property type="term" value="F:serine-type endopeptidase activity"/>
    <property type="evidence" value="ECO:0007669"/>
    <property type="project" value="UniProtKB-UniRule"/>
</dbReference>
<feature type="active site" description="Charge relay system" evidence="5">
    <location>
        <position position="201"/>
    </location>
</feature>
<feature type="domain" description="Peptidase S8/S53" evidence="8">
    <location>
        <begin position="153"/>
        <end position="443"/>
    </location>
</feature>
<dbReference type="InterPro" id="IPR036852">
    <property type="entry name" value="Peptidase_S8/S53_dom_sf"/>
</dbReference>
<evidence type="ECO:0000256" key="4">
    <source>
        <dbReference type="ARBA" id="ARBA00022825"/>
    </source>
</evidence>
<dbReference type="STRING" id="1271860.SAMN05216174_112131"/>
<evidence type="ECO:0000259" key="8">
    <source>
        <dbReference type="Pfam" id="PF00082"/>
    </source>
</evidence>